<dbReference type="RefSeq" id="WP_043266441.1">
    <property type="nucleotide sequence ID" value="NZ_BDGS01000001.1"/>
</dbReference>
<organism evidence="1 2">
    <name type="scientific">Pseudomonas citronellolis</name>
    <dbReference type="NCBI Taxonomy" id="53408"/>
    <lineage>
        <taxon>Bacteria</taxon>
        <taxon>Pseudomonadati</taxon>
        <taxon>Pseudomonadota</taxon>
        <taxon>Gammaproteobacteria</taxon>
        <taxon>Pseudomonadales</taxon>
        <taxon>Pseudomonadaceae</taxon>
        <taxon>Pseudomonas</taxon>
    </lineage>
</organism>
<evidence type="ECO:0000313" key="1">
    <source>
        <dbReference type="EMBL" id="ANI14924.1"/>
    </source>
</evidence>
<dbReference type="AlphaFoldDB" id="A0A127MS53"/>
<dbReference type="EMBL" id="CP015878">
    <property type="protein sequence ID" value="ANI14924.1"/>
    <property type="molecule type" value="Genomic_DNA"/>
</dbReference>
<name>A0A127MS53_9PSED</name>
<proteinExistence type="predicted"/>
<evidence type="ECO:0000313" key="2">
    <source>
        <dbReference type="Proteomes" id="UP000077748"/>
    </source>
</evidence>
<dbReference type="GeneID" id="72995828"/>
<sequence length="80" mass="8839">MFREFSGSSAWTDAMRSGGAYVGLIEYQPKREGAAVQVLWVFAPGSRNEAQAEDAARRMLARIRDISADGRVRFDDGISL</sequence>
<dbReference type="Proteomes" id="UP000077748">
    <property type="component" value="Chromosome"/>
</dbReference>
<dbReference type="KEGG" id="pcq:PcP3B5_27300"/>
<gene>
    <name evidence="1" type="ORF">A9C11_13395</name>
</gene>
<protein>
    <submittedName>
        <fullName evidence="1">Uncharacterized protein</fullName>
    </submittedName>
</protein>
<dbReference type="STRING" id="53408.A9C11_13395"/>
<reference evidence="1 2" key="1">
    <citation type="submission" date="2016-05" db="EMBL/GenBank/DDBJ databases">
        <title>Genome Sequence of Pseudomonas citronellolis Strain SJTE-3, an Estrogens and Persistent Organic Pollutants degradation strain.</title>
        <authorList>
            <person name="Liang R."/>
        </authorList>
    </citation>
    <scope>NUCLEOTIDE SEQUENCE [LARGE SCALE GENOMIC DNA]</scope>
    <source>
        <strain evidence="1 2">SJTE-3</strain>
    </source>
</reference>
<accession>A0A127MS53</accession>